<dbReference type="Proteomes" id="UP001153148">
    <property type="component" value="Unassembled WGS sequence"/>
</dbReference>
<gene>
    <name evidence="1" type="ORF">TPAB3V08_LOCUS13122</name>
</gene>
<organism evidence="1 2">
    <name type="scientific">Timema podura</name>
    <name type="common">Walking stick</name>
    <dbReference type="NCBI Taxonomy" id="61482"/>
    <lineage>
        <taxon>Eukaryota</taxon>
        <taxon>Metazoa</taxon>
        <taxon>Ecdysozoa</taxon>
        <taxon>Arthropoda</taxon>
        <taxon>Hexapoda</taxon>
        <taxon>Insecta</taxon>
        <taxon>Pterygota</taxon>
        <taxon>Neoptera</taxon>
        <taxon>Polyneoptera</taxon>
        <taxon>Phasmatodea</taxon>
        <taxon>Timematodea</taxon>
        <taxon>Timematoidea</taxon>
        <taxon>Timematidae</taxon>
        <taxon>Timema</taxon>
    </lineage>
</organism>
<proteinExistence type="predicted"/>
<evidence type="ECO:0000313" key="1">
    <source>
        <dbReference type="EMBL" id="CAG2066179.1"/>
    </source>
</evidence>
<protein>
    <submittedName>
        <fullName evidence="1">Uncharacterized protein</fullName>
    </submittedName>
</protein>
<accession>A0ABN7PEG6</accession>
<comment type="caution">
    <text evidence="1">The sequence shown here is derived from an EMBL/GenBank/DDBJ whole genome shotgun (WGS) entry which is preliminary data.</text>
</comment>
<name>A0ABN7PEG6_TIMPD</name>
<feature type="non-terminal residue" evidence="1">
    <location>
        <position position="71"/>
    </location>
</feature>
<keyword evidence="2" id="KW-1185">Reference proteome</keyword>
<dbReference type="EMBL" id="CAJPIN010051298">
    <property type="protein sequence ID" value="CAG2066179.1"/>
    <property type="molecule type" value="Genomic_DNA"/>
</dbReference>
<evidence type="ECO:0000313" key="2">
    <source>
        <dbReference type="Proteomes" id="UP001153148"/>
    </source>
</evidence>
<reference evidence="1" key="1">
    <citation type="submission" date="2021-03" db="EMBL/GenBank/DDBJ databases">
        <authorList>
            <person name="Tran Van P."/>
        </authorList>
    </citation>
    <scope>NUCLEOTIDE SEQUENCE</scope>
</reference>
<sequence>MYVLTWSQQYPLIAFDVGSPFGDMRDLVNKRSFLWRKKLDELLFWLFPKQWVPLYTSVTFSNMSYTKCLSN</sequence>